<dbReference type="PRINTS" id="PR00080">
    <property type="entry name" value="SDRFAMILY"/>
</dbReference>
<protein>
    <submittedName>
        <fullName evidence="4">Dehydrogenase</fullName>
    </submittedName>
</protein>
<evidence type="ECO:0000256" key="2">
    <source>
        <dbReference type="RuleBase" id="RU000363"/>
    </source>
</evidence>
<dbReference type="RefSeq" id="WP_087617078.1">
    <property type="nucleotide sequence ID" value="NZ_JAFBEY010000003.1"/>
</dbReference>
<dbReference type="SUPFAM" id="SSF51735">
    <property type="entry name" value="NAD(P)-binding Rossmann-fold domains"/>
    <property type="match status" value="1"/>
</dbReference>
<dbReference type="CDD" id="cd05233">
    <property type="entry name" value="SDR_c"/>
    <property type="match status" value="1"/>
</dbReference>
<dbReference type="InterPro" id="IPR057326">
    <property type="entry name" value="KR_dom"/>
</dbReference>
<evidence type="ECO:0000256" key="1">
    <source>
        <dbReference type="ARBA" id="ARBA00006484"/>
    </source>
</evidence>
<evidence type="ECO:0000259" key="3">
    <source>
        <dbReference type="SMART" id="SM00822"/>
    </source>
</evidence>
<gene>
    <name evidence="4" type="ORF">CBM15_08235</name>
</gene>
<comment type="caution">
    <text evidence="4">The sequence shown here is derived from an EMBL/GenBank/DDBJ whole genome shotgun (WGS) entry which is preliminary data.</text>
</comment>
<dbReference type="InterPro" id="IPR002347">
    <property type="entry name" value="SDR_fam"/>
</dbReference>
<proteinExistence type="inferred from homology"/>
<dbReference type="Proteomes" id="UP000196594">
    <property type="component" value="Unassembled WGS sequence"/>
</dbReference>
<dbReference type="SMART" id="SM00822">
    <property type="entry name" value="PKS_KR"/>
    <property type="match status" value="1"/>
</dbReference>
<accession>A0ABX3ZHM4</accession>
<dbReference type="PIRSF" id="PIRSF000126">
    <property type="entry name" value="11-beta-HSD1"/>
    <property type="match status" value="1"/>
</dbReference>
<evidence type="ECO:0000313" key="5">
    <source>
        <dbReference type="Proteomes" id="UP000196594"/>
    </source>
</evidence>
<dbReference type="Gene3D" id="3.40.50.720">
    <property type="entry name" value="NAD(P)-binding Rossmann-like Domain"/>
    <property type="match status" value="1"/>
</dbReference>
<organism evidence="4 5">
    <name type="scientific">Solibacillus kalamii</name>
    <dbReference type="NCBI Taxonomy" id="1748298"/>
    <lineage>
        <taxon>Bacteria</taxon>
        <taxon>Bacillati</taxon>
        <taxon>Bacillota</taxon>
        <taxon>Bacilli</taxon>
        <taxon>Bacillales</taxon>
        <taxon>Caryophanaceae</taxon>
        <taxon>Solibacillus</taxon>
    </lineage>
</organism>
<dbReference type="EMBL" id="NHNT01000004">
    <property type="protein sequence ID" value="OUZ39237.1"/>
    <property type="molecule type" value="Genomic_DNA"/>
</dbReference>
<dbReference type="Pfam" id="PF00106">
    <property type="entry name" value="adh_short"/>
    <property type="match status" value="1"/>
</dbReference>
<reference evidence="4 5" key="1">
    <citation type="journal article" date="2017" name="Int. J. Syst. Evol. Microbiol.">
        <title>Solibacillus kalamii sp. nov., isolated from a high-efficiency particulate arrestance filter system used in the International Space Station.</title>
        <authorList>
            <person name="Checinska Sielaff A."/>
            <person name="Kumar R.M."/>
            <person name="Pal D."/>
            <person name="Mayilraj S."/>
            <person name="Venkateswaran K."/>
        </authorList>
    </citation>
    <scope>NUCLEOTIDE SEQUENCE [LARGE SCALE GENOMIC DNA]</scope>
    <source>
        <strain evidence="4 5">ISSFR-015</strain>
    </source>
</reference>
<dbReference type="PANTHER" id="PTHR42760">
    <property type="entry name" value="SHORT-CHAIN DEHYDROGENASES/REDUCTASES FAMILY MEMBER"/>
    <property type="match status" value="1"/>
</dbReference>
<dbReference type="InterPro" id="IPR036291">
    <property type="entry name" value="NAD(P)-bd_dom_sf"/>
</dbReference>
<dbReference type="PRINTS" id="PR00081">
    <property type="entry name" value="GDHRDH"/>
</dbReference>
<name>A0ABX3ZHM4_9BACL</name>
<comment type="similarity">
    <text evidence="1 2">Belongs to the short-chain dehydrogenases/reductases (SDR) family.</text>
</comment>
<sequence>MELLGKVALVTGGGRGIGKESALLLASKGAKVAVCARNEQECAEVQQLIETKYNVPSIGIKCDVSDYAQVQEAVAVVAKELGPIDILINNAGAMALKPFTETTPEEWIKMHDINVHGPYYFCYEAVPSMIERRTGAIINISSIWGTKGGPNRSAYISSKHAVIGFSKALGEELKPYGIRVNAVCPGPVDTQMTNELGANLNKDGWLDAIDIANVIVDLVLPKSRAITATSVEAFGFGAPVGLAK</sequence>
<evidence type="ECO:0000313" key="4">
    <source>
        <dbReference type="EMBL" id="OUZ39237.1"/>
    </source>
</evidence>
<keyword evidence="5" id="KW-1185">Reference proteome</keyword>
<feature type="domain" description="Ketoreductase" evidence="3">
    <location>
        <begin position="6"/>
        <end position="208"/>
    </location>
</feature>